<evidence type="ECO:0000313" key="2">
    <source>
        <dbReference type="Proteomes" id="UP000784294"/>
    </source>
</evidence>
<comment type="caution">
    <text evidence="1">The sequence shown here is derived from an EMBL/GenBank/DDBJ whole genome shotgun (WGS) entry which is preliminary data.</text>
</comment>
<keyword evidence="2" id="KW-1185">Reference proteome</keyword>
<reference evidence="1" key="1">
    <citation type="submission" date="2018-11" db="EMBL/GenBank/DDBJ databases">
        <authorList>
            <consortium name="Pathogen Informatics"/>
        </authorList>
    </citation>
    <scope>NUCLEOTIDE SEQUENCE</scope>
</reference>
<accession>A0A448WVD7</accession>
<protein>
    <submittedName>
        <fullName evidence="1">Uncharacterized protein</fullName>
    </submittedName>
</protein>
<organism evidence="1 2">
    <name type="scientific">Protopolystoma xenopodis</name>
    <dbReference type="NCBI Taxonomy" id="117903"/>
    <lineage>
        <taxon>Eukaryota</taxon>
        <taxon>Metazoa</taxon>
        <taxon>Spiralia</taxon>
        <taxon>Lophotrochozoa</taxon>
        <taxon>Platyhelminthes</taxon>
        <taxon>Monogenea</taxon>
        <taxon>Polyopisthocotylea</taxon>
        <taxon>Polystomatidea</taxon>
        <taxon>Polystomatidae</taxon>
        <taxon>Protopolystoma</taxon>
    </lineage>
</organism>
<name>A0A448WVD7_9PLAT</name>
<proteinExistence type="predicted"/>
<dbReference type="OrthoDB" id="10424583at2759"/>
<dbReference type="AlphaFoldDB" id="A0A448WVD7"/>
<dbReference type="Proteomes" id="UP000784294">
    <property type="component" value="Unassembled WGS sequence"/>
</dbReference>
<gene>
    <name evidence="1" type="ORF">PXEA_LOCUS14616</name>
</gene>
<evidence type="ECO:0000313" key="1">
    <source>
        <dbReference type="EMBL" id="VEL21176.1"/>
    </source>
</evidence>
<dbReference type="EMBL" id="CAAALY010049969">
    <property type="protein sequence ID" value="VEL21176.1"/>
    <property type="molecule type" value="Genomic_DNA"/>
</dbReference>
<sequence length="216" mass="24286">MELITPDLKDSFDHKLASPCRPTVQLIIKTSENNQVLNLNEITDSECEDSIWIARQRRTNTSKSILSRVRTKSSVSRLFLAKCLLNARPSNSAAVSSIFCGLHNPSNNNELDLKRKNLDTSFVTDEIPYMPSVSLNEINSIKVPVSRPFNQTITQKLSDLSQKRNGQVTSSGLMSVTGSFVQDSFHRILRLPDAACRFNLANKKDFKRKSVETSLR</sequence>